<dbReference type="Gene3D" id="1.10.287.3510">
    <property type="match status" value="1"/>
</dbReference>
<geneLocation type="mitochondrion" evidence="2"/>
<name>A0A0U3BJI1_9BILA</name>
<keyword evidence="2" id="KW-0496">Mitochondrion</keyword>
<gene>
    <name evidence="2" type="primary">NAD4L</name>
</gene>
<proteinExistence type="predicted"/>
<sequence length="77" mass="9169">MLFYFISLFMLLFKWQRLIYILITLEFLMLSLFLYLSLSISSMMFFYFMCFSVMSSILGVIMMVTSMKTFGSDMSLI</sequence>
<accession>A0A0U3BJI1</accession>
<keyword evidence="1" id="KW-1133">Transmembrane helix</keyword>
<feature type="transmembrane region" description="Helical" evidence="1">
    <location>
        <begin position="18"/>
        <end position="38"/>
    </location>
</feature>
<organism evidence="2">
    <name type="scientific">Allodiplogaster sudhausi</name>
    <dbReference type="NCBI Taxonomy" id="2761625"/>
    <lineage>
        <taxon>Eukaryota</taxon>
        <taxon>Metazoa</taxon>
        <taxon>Ecdysozoa</taxon>
        <taxon>Nematoda</taxon>
        <taxon>Chromadorea</taxon>
        <taxon>Rhabditida</taxon>
        <taxon>Rhabditina</taxon>
        <taxon>Diplogasteromorpha</taxon>
        <taxon>Diplogasteroidea</taxon>
        <taxon>Diplogasteridae</taxon>
        <taxon>Allodiplogaster</taxon>
    </lineage>
</organism>
<keyword evidence="1" id="KW-0472">Membrane</keyword>
<feature type="transmembrane region" description="Helical" evidence="1">
    <location>
        <begin position="44"/>
        <end position="64"/>
    </location>
</feature>
<reference evidence="2" key="1">
    <citation type="journal article" date="2015" name="Curr. Genet.">
        <title>The complete mitochondrial genome of Koerneria sudhausi (Diplogasteromorpha: Nematoda) supports monophyly of Diplogasteromorpha within Rhabditomorpha.</title>
        <authorList>
            <person name="Kim T."/>
            <person name="Kim J."/>
            <person name="Nadler S.A."/>
            <person name="Park J.K."/>
        </authorList>
    </citation>
    <scope>NUCLEOTIDE SEQUENCE</scope>
</reference>
<evidence type="ECO:0000313" key="2">
    <source>
        <dbReference type="EMBL" id="ALT06541.1"/>
    </source>
</evidence>
<protein>
    <submittedName>
        <fullName evidence="2">NADH dehydrogenase subunit 4L</fullName>
    </submittedName>
</protein>
<dbReference type="EMBL" id="KT355738">
    <property type="protein sequence ID" value="ALT06541.1"/>
    <property type="molecule type" value="Genomic_DNA"/>
</dbReference>
<keyword evidence="1" id="KW-0812">Transmembrane</keyword>
<evidence type="ECO:0000256" key="1">
    <source>
        <dbReference type="SAM" id="Phobius"/>
    </source>
</evidence>
<dbReference type="AlphaFoldDB" id="A0A0U3BJI1"/>